<dbReference type="AlphaFoldDB" id="A0AAW9SEI6"/>
<dbReference type="RefSeq" id="WP_346823555.1">
    <property type="nucleotide sequence ID" value="NZ_JBDKWZ010000016.1"/>
</dbReference>
<accession>A0AAW9SEI6</accession>
<dbReference type="Proteomes" id="UP001403385">
    <property type="component" value="Unassembled WGS sequence"/>
</dbReference>
<evidence type="ECO:0000313" key="2">
    <source>
        <dbReference type="Proteomes" id="UP001403385"/>
    </source>
</evidence>
<keyword evidence="2" id="KW-1185">Reference proteome</keyword>
<protein>
    <submittedName>
        <fullName evidence="1">Uncharacterized protein</fullName>
    </submittedName>
</protein>
<organism evidence="1 2">
    <name type="scientific">Rapidithrix thailandica</name>
    <dbReference type="NCBI Taxonomy" id="413964"/>
    <lineage>
        <taxon>Bacteria</taxon>
        <taxon>Pseudomonadati</taxon>
        <taxon>Bacteroidota</taxon>
        <taxon>Cytophagia</taxon>
        <taxon>Cytophagales</taxon>
        <taxon>Flammeovirgaceae</taxon>
        <taxon>Rapidithrix</taxon>
    </lineage>
</organism>
<reference evidence="1 2" key="1">
    <citation type="submission" date="2024-04" db="EMBL/GenBank/DDBJ databases">
        <title>Novel genus in family Flammeovirgaceae.</title>
        <authorList>
            <person name="Nguyen T.H."/>
            <person name="Vuong T.Q."/>
            <person name="Le H."/>
            <person name="Kim S.-G."/>
        </authorList>
    </citation>
    <scope>NUCLEOTIDE SEQUENCE [LARGE SCALE GENOMIC DNA]</scope>
    <source>
        <strain evidence="1 2">JCM 23209</strain>
    </source>
</reference>
<sequence length="152" mass="17828">METYTKTRTIEYKDPRRIPFTYEYLVDKRNDQPLTGLYKVITGSNSFYYCKYKNGIEANRALNFIEYHQNGKLIQIDIKGDAILGSRYLSVPNYSCDKKIKGFYKEVVSDAIVEEVIIKQKVKKGKIHWNVKAKHNVSFKGIFEKHRLKGCF</sequence>
<name>A0AAW9SEI6_9BACT</name>
<dbReference type="EMBL" id="JBDKWZ010000016">
    <property type="protein sequence ID" value="MEN7550774.1"/>
    <property type="molecule type" value="Genomic_DNA"/>
</dbReference>
<comment type="caution">
    <text evidence="1">The sequence shown here is derived from an EMBL/GenBank/DDBJ whole genome shotgun (WGS) entry which is preliminary data.</text>
</comment>
<proteinExistence type="predicted"/>
<gene>
    <name evidence="1" type="ORF">AAG747_22830</name>
</gene>
<evidence type="ECO:0000313" key="1">
    <source>
        <dbReference type="EMBL" id="MEN7550774.1"/>
    </source>
</evidence>